<gene>
    <name evidence="1" type="ORF">POSPLADRAFT_1069811</name>
</gene>
<dbReference type="RefSeq" id="XP_024340183.1">
    <property type="nucleotide sequence ID" value="XM_024482373.1"/>
</dbReference>
<dbReference type="Proteomes" id="UP000194127">
    <property type="component" value="Unassembled WGS sequence"/>
</dbReference>
<dbReference type="AlphaFoldDB" id="A0A1X6N423"/>
<proteinExistence type="predicted"/>
<dbReference type="OrthoDB" id="2757939at2759"/>
<name>A0A1X6N423_9APHY</name>
<evidence type="ECO:0000313" key="2">
    <source>
        <dbReference type="Proteomes" id="UP000194127"/>
    </source>
</evidence>
<dbReference type="GeneID" id="36327323"/>
<organism evidence="1 2">
    <name type="scientific">Postia placenta MAD-698-R-SB12</name>
    <dbReference type="NCBI Taxonomy" id="670580"/>
    <lineage>
        <taxon>Eukaryota</taxon>
        <taxon>Fungi</taxon>
        <taxon>Dikarya</taxon>
        <taxon>Basidiomycota</taxon>
        <taxon>Agaricomycotina</taxon>
        <taxon>Agaricomycetes</taxon>
        <taxon>Polyporales</taxon>
        <taxon>Adustoporiaceae</taxon>
        <taxon>Rhodonia</taxon>
    </lineage>
</organism>
<sequence length="245" mass="28198">MHPLSSSAPIPPYRPKRGHVCAVVSSMLAPFRILFSDDQEGSLTSRTEDRTLGTFGMGPKTRPCVVMTAAPGEEVTICLMATWGGDSEKELPYAYEHFSVLVNQTAANDHDENVVHTTPRWRVKSETEQPQHLVTISFIPHRMSFERWEGRDRVYHMVDEEQINRISGFQDARIRTWNQRTEDEPGFLEEERIKWAKHRFLLSWKASINRSHHPDPEIRAPTGMGLARKFQQERMSESQTLGSPW</sequence>
<reference evidence="1 2" key="1">
    <citation type="submission" date="2017-04" db="EMBL/GenBank/DDBJ databases">
        <title>Genome Sequence of the Model Brown-Rot Fungus Postia placenta SB12.</title>
        <authorList>
            <consortium name="DOE Joint Genome Institute"/>
            <person name="Gaskell J."/>
            <person name="Kersten P."/>
            <person name="Larrondo L.F."/>
            <person name="Canessa P."/>
            <person name="Martinez D."/>
            <person name="Hibbett D."/>
            <person name="Schmoll M."/>
            <person name="Kubicek C.P."/>
            <person name="Martinez A.T."/>
            <person name="Yadav J."/>
            <person name="Master E."/>
            <person name="Magnuson J.K."/>
            <person name="James T."/>
            <person name="Yaver D."/>
            <person name="Berka R."/>
            <person name="Labutti K."/>
            <person name="Lipzen A."/>
            <person name="Aerts A."/>
            <person name="Barry K."/>
            <person name="Henrissat B."/>
            <person name="Blanchette R."/>
            <person name="Grigoriev I."/>
            <person name="Cullen D."/>
        </authorList>
    </citation>
    <scope>NUCLEOTIDE SEQUENCE [LARGE SCALE GENOMIC DNA]</scope>
    <source>
        <strain evidence="1 2">MAD-698-R-SB12</strain>
    </source>
</reference>
<accession>A0A1X6N423</accession>
<keyword evidence="2" id="KW-1185">Reference proteome</keyword>
<dbReference type="EMBL" id="KZ110595">
    <property type="protein sequence ID" value="OSX63389.1"/>
    <property type="molecule type" value="Genomic_DNA"/>
</dbReference>
<evidence type="ECO:0000313" key="1">
    <source>
        <dbReference type="EMBL" id="OSX63389.1"/>
    </source>
</evidence>
<protein>
    <submittedName>
        <fullName evidence="1">Uncharacterized protein</fullName>
    </submittedName>
</protein>